<dbReference type="Gene3D" id="3.30.420.40">
    <property type="match status" value="2"/>
</dbReference>
<dbReference type="Pfam" id="PF00480">
    <property type="entry name" value="ROK"/>
    <property type="match status" value="1"/>
</dbReference>
<dbReference type="GO" id="GO:0047330">
    <property type="term" value="F:polyphosphate-glucose phosphotransferase activity"/>
    <property type="evidence" value="ECO:0007669"/>
    <property type="project" value="UniProtKB-EC"/>
</dbReference>
<protein>
    <submittedName>
        <fullName evidence="2">Polyphosphate glucokinase</fullName>
        <ecNumber evidence="2">2.7.1.63</ecNumber>
    </submittedName>
</protein>
<reference evidence="2 3" key="1">
    <citation type="submission" date="2020-07" db="EMBL/GenBank/DDBJ databases">
        <title>Sequencing the genomes of 1000 actinobacteria strains.</title>
        <authorList>
            <person name="Klenk H.-P."/>
        </authorList>
    </citation>
    <scope>NUCLEOTIDE SEQUENCE [LARGE SCALE GENOMIC DNA]</scope>
    <source>
        <strain evidence="2 3">DSM 45772</strain>
    </source>
</reference>
<dbReference type="InterPro" id="IPR043129">
    <property type="entry name" value="ATPase_NBD"/>
</dbReference>
<dbReference type="PANTHER" id="PTHR18964:SF146">
    <property type="entry name" value="POLYPHOSPHATE GLUCOKINASE"/>
    <property type="match status" value="1"/>
</dbReference>
<proteinExistence type="inferred from homology"/>
<dbReference type="SUPFAM" id="SSF53067">
    <property type="entry name" value="Actin-like ATPase domain"/>
    <property type="match status" value="1"/>
</dbReference>
<accession>A0A7Y9DVC3</accession>
<organism evidence="2 3">
    <name type="scientific">Actinomycetospora corticicola</name>
    <dbReference type="NCBI Taxonomy" id="663602"/>
    <lineage>
        <taxon>Bacteria</taxon>
        <taxon>Bacillati</taxon>
        <taxon>Actinomycetota</taxon>
        <taxon>Actinomycetes</taxon>
        <taxon>Pseudonocardiales</taxon>
        <taxon>Pseudonocardiaceae</taxon>
        <taxon>Actinomycetospora</taxon>
    </lineage>
</organism>
<comment type="caution">
    <text evidence="2">The sequence shown here is derived from an EMBL/GenBank/DDBJ whole genome shotgun (WGS) entry which is preliminary data.</text>
</comment>
<dbReference type="EC" id="2.7.1.63" evidence="2"/>
<evidence type="ECO:0000313" key="3">
    <source>
        <dbReference type="Proteomes" id="UP000535890"/>
    </source>
</evidence>
<evidence type="ECO:0000313" key="2">
    <source>
        <dbReference type="EMBL" id="NYD36213.1"/>
    </source>
</evidence>
<keyword evidence="2" id="KW-0418">Kinase</keyword>
<name>A0A7Y9DVC3_9PSEU</name>
<dbReference type="AlphaFoldDB" id="A0A7Y9DVC3"/>
<evidence type="ECO:0000256" key="1">
    <source>
        <dbReference type="ARBA" id="ARBA00006479"/>
    </source>
</evidence>
<dbReference type="PANTHER" id="PTHR18964">
    <property type="entry name" value="ROK (REPRESSOR, ORF, KINASE) FAMILY"/>
    <property type="match status" value="1"/>
</dbReference>
<sequence>MNGMRRLGIDVGGTGVKGNVVDTETGELVADRVRIETPHPATPEAVADTVAAVVEACAYEGPVGITLPSVVKDGIAHTAANIDPTWPGTDAVTLFSERLGRRPVFVLNDADAAGLAEVRFGAGAGRRGVVCLLTIGTGIGSALFLDGRLLPSTEFGHLQVDGHDAETRASASAREREDLSWAKWAKRFSRYLQTLEDLIWPDLFVLGGGVSKKPDKWLPLLEARTEIAVAQLQNQAGIVGAAMAAAEDTSP</sequence>
<dbReference type="InterPro" id="IPR000600">
    <property type="entry name" value="ROK"/>
</dbReference>
<dbReference type="Proteomes" id="UP000535890">
    <property type="component" value="Unassembled WGS sequence"/>
</dbReference>
<dbReference type="CDD" id="cd24058">
    <property type="entry name" value="ASKHA_NBD_ROK_PPGK"/>
    <property type="match status" value="1"/>
</dbReference>
<dbReference type="NCBIfam" id="NF045942">
    <property type="entry name" value="PolPhglucPhase"/>
    <property type="match status" value="1"/>
</dbReference>
<dbReference type="EMBL" id="JACCBN010000001">
    <property type="protein sequence ID" value="NYD36213.1"/>
    <property type="molecule type" value="Genomic_DNA"/>
</dbReference>
<comment type="similarity">
    <text evidence="1">Belongs to the ROK (NagC/XylR) family.</text>
</comment>
<keyword evidence="2" id="KW-0808">Transferase</keyword>
<keyword evidence="3" id="KW-1185">Reference proteome</keyword>
<gene>
    <name evidence="2" type="ORF">BJ983_002315</name>
</gene>